<feature type="region of interest" description="Disordered" evidence="1">
    <location>
        <begin position="57"/>
        <end position="87"/>
    </location>
</feature>
<organism evidence="3 4">
    <name type="scientific">Psilocybe cyanescens</name>
    <dbReference type="NCBI Taxonomy" id="93625"/>
    <lineage>
        <taxon>Eukaryota</taxon>
        <taxon>Fungi</taxon>
        <taxon>Dikarya</taxon>
        <taxon>Basidiomycota</taxon>
        <taxon>Agaricomycotina</taxon>
        <taxon>Agaricomycetes</taxon>
        <taxon>Agaricomycetidae</taxon>
        <taxon>Agaricales</taxon>
        <taxon>Agaricineae</taxon>
        <taxon>Strophariaceae</taxon>
        <taxon>Psilocybe</taxon>
    </lineage>
</organism>
<evidence type="ECO:0000256" key="1">
    <source>
        <dbReference type="SAM" id="MobiDB-lite"/>
    </source>
</evidence>
<accession>A0A409WQR9</accession>
<evidence type="ECO:0000259" key="2">
    <source>
        <dbReference type="Pfam" id="PF06398"/>
    </source>
</evidence>
<dbReference type="InterPro" id="IPR010482">
    <property type="entry name" value="TECPR1-like_DysF"/>
</dbReference>
<keyword evidence="4" id="KW-1185">Reference proteome</keyword>
<name>A0A409WQR9_PSICY</name>
<dbReference type="EMBL" id="NHYD01003307">
    <property type="protein sequence ID" value="PPQ80830.1"/>
    <property type="molecule type" value="Genomic_DNA"/>
</dbReference>
<dbReference type="GO" id="GO:0007031">
    <property type="term" value="P:peroxisome organization"/>
    <property type="evidence" value="ECO:0007669"/>
    <property type="project" value="UniProtKB-ARBA"/>
</dbReference>
<evidence type="ECO:0000313" key="3">
    <source>
        <dbReference type="EMBL" id="PPQ80830.1"/>
    </source>
</evidence>
<dbReference type="OrthoDB" id="72441at2759"/>
<feature type="region of interest" description="Disordered" evidence="1">
    <location>
        <begin position="1"/>
        <end position="33"/>
    </location>
</feature>
<feature type="compositionally biased region" description="Polar residues" evidence="1">
    <location>
        <begin position="63"/>
        <end position="77"/>
    </location>
</feature>
<dbReference type="Proteomes" id="UP000283269">
    <property type="component" value="Unassembled WGS sequence"/>
</dbReference>
<feature type="compositionally biased region" description="Polar residues" evidence="1">
    <location>
        <begin position="1"/>
        <end position="13"/>
    </location>
</feature>
<sequence>MDTPLVTSPSNIHQFPPSPQSPSPPPPPLVLVQDDPHVVNEARKRFVKKSRFSRIFSRHSSSPQLRPKSSNISSENTPDLRAYDADNTPINLDNTALAGEGIYTDRYEWAVLYENQRGITVFSIPYYSSLSLLPSDPSPFTLPNASLKRSKQPPITLDSYPLPDGNWHWVSRCWMIDMRTDSGEVQHDGFEYNWMFRRHNWRAQIGSFNAGGWVRRRRWIRLMVRPAKPKKDDTDTFATPSTLASSRSSDKRRHRHSIASSFPPSVFTQRTDITDTWAKIDPDEVWMGDIATDWLRCRNLMKHFGRDGRKLELWKLWLGFHHPDYKQRFLEPEDKGKRREKQWTEDEGPLPSEISAADILSRDYVAIAPRDLVIALLRVHGQQLLHLFIFPESRVQFLKLLAQAELLPELNVGLGIGFGSTEVDFWSYASGLGDSIASLPKTAVLSKSSPNTSNSQQPRSATERCVQ</sequence>
<comment type="caution">
    <text evidence="3">The sequence shown here is derived from an EMBL/GenBank/DDBJ whole genome shotgun (WGS) entry which is preliminary data.</text>
</comment>
<dbReference type="GO" id="GO:0005778">
    <property type="term" value="C:peroxisomal membrane"/>
    <property type="evidence" value="ECO:0007669"/>
    <property type="project" value="UniProtKB-ARBA"/>
</dbReference>
<feature type="region of interest" description="Disordered" evidence="1">
    <location>
        <begin position="447"/>
        <end position="467"/>
    </location>
</feature>
<feature type="domain" description="TECPR1-like DysF" evidence="2">
    <location>
        <begin position="48"/>
        <end position="221"/>
    </location>
</feature>
<dbReference type="STRING" id="93625.A0A409WQR9"/>
<protein>
    <recommendedName>
        <fullName evidence="2">TECPR1-like DysF domain-containing protein</fullName>
    </recommendedName>
</protein>
<proteinExistence type="predicted"/>
<feature type="compositionally biased region" description="Polar residues" evidence="1">
    <location>
        <begin position="447"/>
        <end position="460"/>
    </location>
</feature>
<evidence type="ECO:0000313" key="4">
    <source>
        <dbReference type="Proteomes" id="UP000283269"/>
    </source>
</evidence>
<dbReference type="InParanoid" id="A0A409WQR9"/>
<dbReference type="Pfam" id="PF06398">
    <property type="entry name" value="Pex24p"/>
    <property type="match status" value="1"/>
</dbReference>
<gene>
    <name evidence="3" type="ORF">CVT25_001955</name>
</gene>
<dbReference type="AlphaFoldDB" id="A0A409WQR9"/>
<reference evidence="3 4" key="1">
    <citation type="journal article" date="2018" name="Evol. Lett.">
        <title>Horizontal gene cluster transfer increased hallucinogenic mushroom diversity.</title>
        <authorList>
            <person name="Reynolds H.T."/>
            <person name="Vijayakumar V."/>
            <person name="Gluck-Thaler E."/>
            <person name="Korotkin H.B."/>
            <person name="Matheny P.B."/>
            <person name="Slot J.C."/>
        </authorList>
    </citation>
    <scope>NUCLEOTIDE SEQUENCE [LARGE SCALE GENOMIC DNA]</scope>
    <source>
        <strain evidence="3 4">2631</strain>
    </source>
</reference>
<feature type="compositionally biased region" description="Pro residues" evidence="1">
    <location>
        <begin position="16"/>
        <end position="29"/>
    </location>
</feature>
<feature type="region of interest" description="Disordered" evidence="1">
    <location>
        <begin position="229"/>
        <end position="255"/>
    </location>
</feature>